<evidence type="ECO:0000313" key="4">
    <source>
        <dbReference type="Proteomes" id="UP000094291"/>
    </source>
</evidence>
<feature type="region of interest" description="Disordered" evidence="1">
    <location>
        <begin position="116"/>
        <end position="171"/>
    </location>
</feature>
<keyword evidence="2" id="KW-1133">Transmembrane helix</keyword>
<protein>
    <recommendedName>
        <fullName evidence="5">DUF2628 domain-containing protein</fullName>
    </recommendedName>
</protein>
<keyword evidence="4" id="KW-1185">Reference proteome</keyword>
<dbReference type="AlphaFoldDB" id="A0A1E2V6A3"/>
<evidence type="ECO:0008006" key="5">
    <source>
        <dbReference type="Google" id="ProtNLM"/>
    </source>
</evidence>
<reference evidence="3 4" key="1">
    <citation type="submission" date="2016-08" db="EMBL/GenBank/DDBJ databases">
        <authorList>
            <person name="Seilhamer J.J."/>
        </authorList>
    </citation>
    <scope>NUCLEOTIDE SEQUENCE [LARGE SCALE GENOMIC DNA]</scope>
    <source>
        <strain evidence="3 4">PH27A</strain>
    </source>
</reference>
<dbReference type="Proteomes" id="UP000094291">
    <property type="component" value="Unassembled WGS sequence"/>
</dbReference>
<evidence type="ECO:0000256" key="2">
    <source>
        <dbReference type="SAM" id="Phobius"/>
    </source>
</evidence>
<comment type="caution">
    <text evidence="3">The sequence shown here is derived from an EMBL/GenBank/DDBJ whole genome shotgun (WGS) entry which is preliminary data.</text>
</comment>
<feature type="compositionally biased region" description="Basic and acidic residues" evidence="1">
    <location>
        <begin position="141"/>
        <end position="152"/>
    </location>
</feature>
<feature type="transmembrane region" description="Helical" evidence="2">
    <location>
        <begin position="38"/>
        <end position="59"/>
    </location>
</feature>
<dbReference type="EMBL" id="MDTQ01000001">
    <property type="protein sequence ID" value="ODC02382.1"/>
    <property type="molecule type" value="Genomic_DNA"/>
</dbReference>
<keyword evidence="2" id="KW-0472">Membrane</keyword>
<accession>A0A1E2V6A3</accession>
<proteinExistence type="predicted"/>
<evidence type="ECO:0000313" key="3">
    <source>
        <dbReference type="EMBL" id="ODC02382.1"/>
    </source>
</evidence>
<sequence>MQTFRVYHHQRKGYRAVPVGFCWPAAGLGFLWAAANSLWGQAFMLFLFTGGLIAAAVASGLMNSQMLMLGALAGLSMLPIWAGLQGNQWYYEALEKKGFRLIKRISASSVTAAINAAQRSQQQRERQSSAKSEEQSNGTRFGRDFRDIRDGSKTPQQAPPPPDRQPAWRRR</sequence>
<keyword evidence="2" id="KW-0812">Transmembrane</keyword>
<dbReference type="RefSeq" id="WP_068996767.1">
    <property type="nucleotide sequence ID" value="NZ_MDTQ01000001.1"/>
</dbReference>
<gene>
    <name evidence="3" type="ORF">BFW38_01310</name>
</gene>
<organism evidence="3 4">
    <name type="scientific">Terasakiispira papahanaumokuakeensis</name>
    <dbReference type="NCBI Taxonomy" id="197479"/>
    <lineage>
        <taxon>Bacteria</taxon>
        <taxon>Pseudomonadati</taxon>
        <taxon>Pseudomonadota</taxon>
        <taxon>Gammaproteobacteria</taxon>
        <taxon>Oceanospirillales</taxon>
        <taxon>Terasakiispira</taxon>
    </lineage>
</organism>
<name>A0A1E2V6A3_9GAMM</name>
<evidence type="ECO:0000256" key="1">
    <source>
        <dbReference type="SAM" id="MobiDB-lite"/>
    </source>
</evidence>
<dbReference type="OrthoDB" id="7597043at2"/>
<feature type="transmembrane region" description="Helical" evidence="2">
    <location>
        <begin position="12"/>
        <end position="32"/>
    </location>
</feature>
<feature type="compositionally biased region" description="Basic and acidic residues" evidence="1">
    <location>
        <begin position="122"/>
        <end position="134"/>
    </location>
</feature>